<organism evidence="8 9">
    <name type="scientific">Vanilla planifolia</name>
    <name type="common">Vanilla</name>
    <dbReference type="NCBI Taxonomy" id="51239"/>
    <lineage>
        <taxon>Eukaryota</taxon>
        <taxon>Viridiplantae</taxon>
        <taxon>Streptophyta</taxon>
        <taxon>Embryophyta</taxon>
        <taxon>Tracheophyta</taxon>
        <taxon>Spermatophyta</taxon>
        <taxon>Magnoliopsida</taxon>
        <taxon>Liliopsida</taxon>
        <taxon>Asparagales</taxon>
        <taxon>Orchidaceae</taxon>
        <taxon>Vanilloideae</taxon>
        <taxon>Vanilleae</taxon>
        <taxon>Vanilla</taxon>
    </lineage>
</organism>
<evidence type="ECO:0000256" key="4">
    <source>
        <dbReference type="ARBA" id="ARBA00022692"/>
    </source>
</evidence>
<evidence type="ECO:0000256" key="6">
    <source>
        <dbReference type="ARBA" id="ARBA00023136"/>
    </source>
</evidence>
<feature type="transmembrane region" description="Helical" evidence="7">
    <location>
        <begin position="59"/>
        <end position="79"/>
    </location>
</feature>
<keyword evidence="4 7" id="KW-0812">Transmembrane</keyword>
<comment type="caution">
    <text evidence="8">The sequence shown here is derived from an EMBL/GenBank/DDBJ whole genome shotgun (WGS) entry which is preliminary data.</text>
</comment>
<evidence type="ECO:0000256" key="7">
    <source>
        <dbReference type="SAM" id="Phobius"/>
    </source>
</evidence>
<evidence type="ECO:0000256" key="1">
    <source>
        <dbReference type="ARBA" id="ARBA00004308"/>
    </source>
</evidence>
<name>A0A835QT03_VANPL</name>
<comment type="subcellular location">
    <subcellularLocation>
        <location evidence="1">Endomembrane system</location>
    </subcellularLocation>
</comment>
<dbReference type="OrthoDB" id="72851at2759"/>
<evidence type="ECO:0000313" key="8">
    <source>
        <dbReference type="EMBL" id="KAG0475785.1"/>
    </source>
</evidence>
<sequence length="91" mass="10260">MTIMMINVIAVAVGFAKTIYSDFPQWSKLIGGSFFSFWVLCHLYPFAKGLMGRKGKVPTVVFVWSGLVSIVVSLLWVYVSPPMGKKEYMNF</sequence>
<evidence type="ECO:0000313" key="9">
    <source>
        <dbReference type="Proteomes" id="UP000639772"/>
    </source>
</evidence>
<keyword evidence="6 7" id="KW-0472">Membrane</keyword>
<keyword evidence="3" id="KW-0808">Transferase</keyword>
<evidence type="ECO:0000256" key="5">
    <source>
        <dbReference type="ARBA" id="ARBA00022989"/>
    </source>
</evidence>
<dbReference type="EMBL" id="JADCNM010000007">
    <property type="protein sequence ID" value="KAG0475785.1"/>
    <property type="molecule type" value="Genomic_DNA"/>
</dbReference>
<gene>
    <name evidence="8" type="ORF">HPP92_015471</name>
</gene>
<reference evidence="8 9" key="1">
    <citation type="journal article" date="2020" name="Nat. Food">
        <title>A phased Vanilla planifolia genome enables genetic improvement of flavour and production.</title>
        <authorList>
            <person name="Hasing T."/>
            <person name="Tang H."/>
            <person name="Brym M."/>
            <person name="Khazi F."/>
            <person name="Huang T."/>
            <person name="Chambers A.H."/>
        </authorList>
    </citation>
    <scope>NUCLEOTIDE SEQUENCE [LARGE SCALE GENOMIC DNA]</scope>
    <source>
        <tissue evidence="8">Leaf</tissue>
    </source>
</reference>
<dbReference type="Proteomes" id="UP000639772">
    <property type="component" value="Chromosome 7"/>
</dbReference>
<dbReference type="AlphaFoldDB" id="A0A835QT03"/>
<dbReference type="GO" id="GO:0016020">
    <property type="term" value="C:membrane"/>
    <property type="evidence" value="ECO:0007669"/>
    <property type="project" value="InterPro"/>
</dbReference>
<dbReference type="Pfam" id="PF03552">
    <property type="entry name" value="Cellulose_synt"/>
    <property type="match status" value="1"/>
</dbReference>
<proteinExistence type="predicted"/>
<dbReference type="GO" id="GO:0012505">
    <property type="term" value="C:endomembrane system"/>
    <property type="evidence" value="ECO:0007669"/>
    <property type="project" value="UniProtKB-SubCell"/>
</dbReference>
<dbReference type="GO" id="GO:0030244">
    <property type="term" value="P:cellulose biosynthetic process"/>
    <property type="evidence" value="ECO:0007669"/>
    <property type="project" value="InterPro"/>
</dbReference>
<evidence type="ECO:0000256" key="2">
    <source>
        <dbReference type="ARBA" id="ARBA00022676"/>
    </source>
</evidence>
<dbReference type="InterPro" id="IPR005150">
    <property type="entry name" value="Cellulose_synth"/>
</dbReference>
<protein>
    <submittedName>
        <fullName evidence="8">Uncharacterized protein</fullName>
    </submittedName>
</protein>
<evidence type="ECO:0000256" key="3">
    <source>
        <dbReference type="ARBA" id="ARBA00022679"/>
    </source>
</evidence>
<accession>A0A835QT03</accession>
<feature type="transmembrane region" description="Helical" evidence="7">
    <location>
        <begin position="31"/>
        <end position="47"/>
    </location>
</feature>
<keyword evidence="2" id="KW-0328">Glycosyltransferase</keyword>
<keyword evidence="5 7" id="KW-1133">Transmembrane helix</keyword>
<dbReference type="GO" id="GO:0016760">
    <property type="term" value="F:cellulose synthase (UDP-forming) activity"/>
    <property type="evidence" value="ECO:0007669"/>
    <property type="project" value="InterPro"/>
</dbReference>